<keyword evidence="1" id="KW-0812">Transmembrane</keyword>
<dbReference type="Proteomes" id="UP000315389">
    <property type="component" value="Unassembled WGS sequence"/>
</dbReference>
<feature type="transmembrane region" description="Helical" evidence="1">
    <location>
        <begin position="16"/>
        <end position="38"/>
    </location>
</feature>
<evidence type="ECO:0000313" key="2">
    <source>
        <dbReference type="EMBL" id="TQL58604.1"/>
    </source>
</evidence>
<organism evidence="2 3">
    <name type="scientific">Rarobacter faecitabidus</name>
    <dbReference type="NCBI Taxonomy" id="13243"/>
    <lineage>
        <taxon>Bacteria</taxon>
        <taxon>Bacillati</taxon>
        <taxon>Actinomycetota</taxon>
        <taxon>Actinomycetes</taxon>
        <taxon>Micrococcales</taxon>
        <taxon>Rarobacteraceae</taxon>
        <taxon>Rarobacter</taxon>
    </lineage>
</organism>
<protein>
    <submittedName>
        <fullName evidence="2">ABC-2 type transport system permease protein</fullName>
    </submittedName>
</protein>
<dbReference type="AlphaFoldDB" id="A0A542ZE33"/>
<dbReference type="PANTHER" id="PTHR37305">
    <property type="entry name" value="INTEGRAL MEMBRANE PROTEIN-RELATED"/>
    <property type="match status" value="1"/>
</dbReference>
<evidence type="ECO:0000256" key="1">
    <source>
        <dbReference type="SAM" id="Phobius"/>
    </source>
</evidence>
<dbReference type="GO" id="GO:0005886">
    <property type="term" value="C:plasma membrane"/>
    <property type="evidence" value="ECO:0007669"/>
    <property type="project" value="UniProtKB-SubCell"/>
</dbReference>
<dbReference type="PANTHER" id="PTHR37305:SF1">
    <property type="entry name" value="MEMBRANE PROTEIN"/>
    <property type="match status" value="1"/>
</dbReference>
<keyword evidence="3" id="KW-1185">Reference proteome</keyword>
<name>A0A542ZE33_RARFA</name>
<keyword evidence="1" id="KW-0472">Membrane</keyword>
<dbReference type="RefSeq" id="WP_142121641.1">
    <property type="nucleotide sequence ID" value="NZ_BAAASV010000002.1"/>
</dbReference>
<proteinExistence type="predicted"/>
<evidence type="ECO:0000313" key="3">
    <source>
        <dbReference type="Proteomes" id="UP000315389"/>
    </source>
</evidence>
<reference evidence="2 3" key="1">
    <citation type="submission" date="2019-06" db="EMBL/GenBank/DDBJ databases">
        <title>Sequencing the genomes of 1000 actinobacteria strains.</title>
        <authorList>
            <person name="Klenk H.-P."/>
        </authorList>
    </citation>
    <scope>NUCLEOTIDE SEQUENCE [LARGE SCALE GENOMIC DNA]</scope>
    <source>
        <strain evidence="2 3">DSM 4813</strain>
    </source>
</reference>
<dbReference type="OrthoDB" id="3819831at2"/>
<dbReference type="GO" id="GO:0140359">
    <property type="term" value="F:ABC-type transporter activity"/>
    <property type="evidence" value="ECO:0007669"/>
    <property type="project" value="InterPro"/>
</dbReference>
<gene>
    <name evidence="2" type="ORF">FB461_2022</name>
</gene>
<feature type="transmembrane region" description="Helical" evidence="1">
    <location>
        <begin position="210"/>
        <end position="228"/>
    </location>
</feature>
<feature type="transmembrane region" description="Helical" evidence="1">
    <location>
        <begin position="156"/>
        <end position="182"/>
    </location>
</feature>
<feature type="transmembrane region" description="Helical" evidence="1">
    <location>
        <begin position="233"/>
        <end position="252"/>
    </location>
</feature>
<accession>A0A542ZE33</accession>
<comment type="caution">
    <text evidence="2">The sequence shown here is derived from an EMBL/GenBank/DDBJ whole genome shotgun (WGS) entry which is preliminary data.</text>
</comment>
<feature type="transmembrane region" description="Helical" evidence="1">
    <location>
        <begin position="109"/>
        <end position="135"/>
    </location>
</feature>
<sequence length="327" mass="35878">MTSLILAELRRYSKRTLFMVGIIGIIGIQVTLLVNAYVSSRPPTAAQVAEAQPWMDEQQKWNEEYYGPDGDCLREQELNGGSNEDWGCLDVPPPVTVDTYFTRATYEDLAVGAFPAMASFFAIFSFIAGVSFITAEFSSGSISNWLTFEPRRMRVFFSKLSALLIATGVIGAINLSVSALALRFISAINGSLGDDPGKIDRIVLQEGGRWLLGALMAVAIGFAIGTLLRSASLAGGVTVLFIIIDLMATNMARDFWRITVTPRLQAWFMGDYMYINYDECYTANAMGQECTPIEHHLTQAQGGWYLLACAAVIVTAALLVFRRRDAA</sequence>
<dbReference type="EMBL" id="VFOS01000003">
    <property type="protein sequence ID" value="TQL58604.1"/>
    <property type="molecule type" value="Genomic_DNA"/>
</dbReference>
<feature type="transmembrane region" description="Helical" evidence="1">
    <location>
        <begin position="302"/>
        <end position="321"/>
    </location>
</feature>
<dbReference type="Pfam" id="PF12679">
    <property type="entry name" value="ABC2_membrane_2"/>
    <property type="match status" value="1"/>
</dbReference>
<keyword evidence="1" id="KW-1133">Transmembrane helix</keyword>